<gene>
    <name evidence="1" type="ORF">E2C01_004510</name>
</gene>
<accession>A0A5B7CRJ8</accession>
<evidence type="ECO:0000313" key="1">
    <source>
        <dbReference type="EMBL" id="MPC11835.1"/>
    </source>
</evidence>
<comment type="caution">
    <text evidence="1">The sequence shown here is derived from an EMBL/GenBank/DDBJ whole genome shotgun (WGS) entry which is preliminary data.</text>
</comment>
<reference evidence="1 2" key="1">
    <citation type="submission" date="2019-05" db="EMBL/GenBank/DDBJ databases">
        <title>Another draft genome of Portunus trituberculatus and its Hox gene families provides insights of decapod evolution.</title>
        <authorList>
            <person name="Jeong J.-H."/>
            <person name="Song I."/>
            <person name="Kim S."/>
            <person name="Choi T."/>
            <person name="Kim D."/>
            <person name="Ryu S."/>
            <person name="Kim W."/>
        </authorList>
    </citation>
    <scope>NUCLEOTIDE SEQUENCE [LARGE SCALE GENOMIC DNA]</scope>
    <source>
        <tissue evidence="1">Muscle</tissue>
    </source>
</reference>
<name>A0A5B7CRJ8_PORTR</name>
<organism evidence="1 2">
    <name type="scientific">Portunus trituberculatus</name>
    <name type="common">Swimming crab</name>
    <name type="synonym">Neptunus trituberculatus</name>
    <dbReference type="NCBI Taxonomy" id="210409"/>
    <lineage>
        <taxon>Eukaryota</taxon>
        <taxon>Metazoa</taxon>
        <taxon>Ecdysozoa</taxon>
        <taxon>Arthropoda</taxon>
        <taxon>Crustacea</taxon>
        <taxon>Multicrustacea</taxon>
        <taxon>Malacostraca</taxon>
        <taxon>Eumalacostraca</taxon>
        <taxon>Eucarida</taxon>
        <taxon>Decapoda</taxon>
        <taxon>Pleocyemata</taxon>
        <taxon>Brachyura</taxon>
        <taxon>Eubrachyura</taxon>
        <taxon>Portunoidea</taxon>
        <taxon>Portunidae</taxon>
        <taxon>Portuninae</taxon>
        <taxon>Portunus</taxon>
    </lineage>
</organism>
<keyword evidence="2" id="KW-1185">Reference proteome</keyword>
<evidence type="ECO:0000313" key="2">
    <source>
        <dbReference type="Proteomes" id="UP000324222"/>
    </source>
</evidence>
<protein>
    <submittedName>
        <fullName evidence="1">Uncharacterized protein</fullName>
    </submittedName>
</protein>
<dbReference type="EMBL" id="VSRR010000183">
    <property type="protein sequence ID" value="MPC11835.1"/>
    <property type="molecule type" value="Genomic_DNA"/>
</dbReference>
<dbReference type="Proteomes" id="UP000324222">
    <property type="component" value="Unassembled WGS sequence"/>
</dbReference>
<proteinExistence type="predicted"/>
<dbReference type="AlphaFoldDB" id="A0A5B7CRJ8"/>
<sequence>MDRREGGRREGVFDGRLDIRKETIKEPLFYQPLGVDGAAGTPLSGWIDRYTPFITSLLNTNWD</sequence>